<keyword evidence="3" id="KW-0328">Glycosyltransferase</keyword>
<dbReference type="STRING" id="1123062.SAMN02745775_101854"/>
<evidence type="ECO:0000259" key="2">
    <source>
        <dbReference type="Pfam" id="PF13439"/>
    </source>
</evidence>
<feature type="domain" description="Glycosyl transferase family 1" evidence="1">
    <location>
        <begin position="188"/>
        <end position="347"/>
    </location>
</feature>
<evidence type="ECO:0000313" key="3">
    <source>
        <dbReference type="EMBL" id="SFK25606.1"/>
    </source>
</evidence>
<dbReference type="AlphaFoldDB" id="A0A1I3Y2W2"/>
<dbReference type="GO" id="GO:0016757">
    <property type="term" value="F:glycosyltransferase activity"/>
    <property type="evidence" value="ECO:0007669"/>
    <property type="project" value="UniProtKB-KW"/>
</dbReference>
<keyword evidence="3" id="KW-0808">Transferase</keyword>
<accession>A0A1I3Y2W2</accession>
<protein>
    <submittedName>
        <fullName evidence="3">Phosphatidylinositol alpha-1,6-mannosyltransferase</fullName>
    </submittedName>
</protein>
<dbReference type="OrthoDB" id="186663at2"/>
<dbReference type="RefSeq" id="WP_092955900.1">
    <property type="nucleotide sequence ID" value="NZ_FOSQ01000001.1"/>
</dbReference>
<dbReference type="InterPro" id="IPR001296">
    <property type="entry name" value="Glyco_trans_1"/>
</dbReference>
<dbReference type="SUPFAM" id="SSF53756">
    <property type="entry name" value="UDP-Glycosyltransferase/glycogen phosphorylase"/>
    <property type="match status" value="1"/>
</dbReference>
<dbReference type="Gene3D" id="3.40.50.2000">
    <property type="entry name" value="Glycogen Phosphorylase B"/>
    <property type="match status" value="2"/>
</dbReference>
<dbReference type="PANTHER" id="PTHR12526">
    <property type="entry name" value="GLYCOSYLTRANSFERASE"/>
    <property type="match status" value="1"/>
</dbReference>
<dbReference type="CDD" id="cd03801">
    <property type="entry name" value="GT4_PimA-like"/>
    <property type="match status" value="1"/>
</dbReference>
<dbReference type="Proteomes" id="UP000199473">
    <property type="component" value="Unassembled WGS sequence"/>
</dbReference>
<dbReference type="InterPro" id="IPR028098">
    <property type="entry name" value="Glyco_trans_4-like_N"/>
</dbReference>
<dbReference type="Pfam" id="PF13439">
    <property type="entry name" value="Glyco_transf_4"/>
    <property type="match status" value="1"/>
</dbReference>
<proteinExistence type="predicted"/>
<evidence type="ECO:0000259" key="1">
    <source>
        <dbReference type="Pfam" id="PF00534"/>
    </source>
</evidence>
<feature type="domain" description="Glycosyltransferase subfamily 4-like N-terminal" evidence="2">
    <location>
        <begin position="18"/>
        <end position="151"/>
    </location>
</feature>
<dbReference type="Pfam" id="PF00534">
    <property type="entry name" value="Glycos_transf_1"/>
    <property type="match status" value="1"/>
</dbReference>
<organism evidence="3 4">
    <name type="scientific">Falsiroseomonas stagni DSM 19981</name>
    <dbReference type="NCBI Taxonomy" id="1123062"/>
    <lineage>
        <taxon>Bacteria</taxon>
        <taxon>Pseudomonadati</taxon>
        <taxon>Pseudomonadota</taxon>
        <taxon>Alphaproteobacteria</taxon>
        <taxon>Acetobacterales</taxon>
        <taxon>Roseomonadaceae</taxon>
        <taxon>Falsiroseomonas</taxon>
    </lineage>
</organism>
<sequence length="369" mass="39330">MTKPPILLVTQNFPPDTGGIQALMGALTQALVQSGHPVEVFADRIRGDGADIESRDFALRRFGGPRPLRRLVKRLAVARAVARHRPQVILCDSWKSVETLPSSPTPILALAHGMEFPASPSPRKEGRIRRALARATAVAPNSRYTAGLVQPYLSPGTACVPIGLPIPPQPAPGRAEQLYLRDLAGGRAPLLLTIGRLEPRKGIDAVLRSLPGLVARHPGLQYLIAGEGPDRPRLEAMARALGVADRVHWLGRVEEAMKAALFRAADLFVMPTRREGDSVEGFGLVYLEAAWHGLPALAGIDGGAADAVEHGVTGALCDGADPAAVEAAIADLLAAPDRLKDMGAQAAARVRSDFAWDRTLPRYLELVGL</sequence>
<gene>
    <name evidence="3" type="ORF">SAMN02745775_101854</name>
</gene>
<evidence type="ECO:0000313" key="4">
    <source>
        <dbReference type="Proteomes" id="UP000199473"/>
    </source>
</evidence>
<dbReference type="PANTHER" id="PTHR12526:SF635">
    <property type="entry name" value="GLYCOSYL TRANSFERASE GROUP 1"/>
    <property type="match status" value="1"/>
</dbReference>
<reference evidence="3 4" key="1">
    <citation type="submission" date="2016-10" db="EMBL/GenBank/DDBJ databases">
        <authorList>
            <person name="de Groot N.N."/>
        </authorList>
    </citation>
    <scope>NUCLEOTIDE SEQUENCE [LARGE SCALE GENOMIC DNA]</scope>
    <source>
        <strain evidence="3 4">DSM 19981</strain>
    </source>
</reference>
<name>A0A1I3Y2W2_9PROT</name>
<dbReference type="EMBL" id="FOSQ01000001">
    <property type="protein sequence ID" value="SFK25606.1"/>
    <property type="molecule type" value="Genomic_DNA"/>
</dbReference>
<keyword evidence="4" id="KW-1185">Reference proteome</keyword>